<evidence type="ECO:0000313" key="3">
    <source>
        <dbReference type="Proteomes" id="UP000734854"/>
    </source>
</evidence>
<dbReference type="GO" id="GO:0008270">
    <property type="term" value="F:zinc ion binding"/>
    <property type="evidence" value="ECO:0007669"/>
    <property type="project" value="InterPro"/>
</dbReference>
<evidence type="ECO:0000313" key="2">
    <source>
        <dbReference type="EMBL" id="KAG6486666.1"/>
    </source>
</evidence>
<feature type="region of interest" description="Disordered" evidence="1">
    <location>
        <begin position="63"/>
        <end position="90"/>
    </location>
</feature>
<feature type="compositionally biased region" description="Basic residues" evidence="1">
    <location>
        <begin position="66"/>
        <end position="86"/>
    </location>
</feature>
<dbReference type="AlphaFoldDB" id="A0A8J5KND0"/>
<evidence type="ECO:0008006" key="4">
    <source>
        <dbReference type="Google" id="ProtNLM"/>
    </source>
</evidence>
<protein>
    <recommendedName>
        <fullName evidence="4">Gag/pol protein</fullName>
    </recommendedName>
</protein>
<gene>
    <name evidence="2" type="ORF">ZIOFF_055245</name>
</gene>
<accession>A0A8J5KND0</accession>
<name>A0A8J5KND0_ZINOF</name>
<proteinExistence type="predicted"/>
<sequence length="142" mass="16160">MVLQYEHVLKMINHFNEVEINGANIDEKTQVGMILETVFPYSFNSGQTIGKANVAEANVATGKVSSKQKKNMGKMKGKKKIQKKKGKATEPKAKGKCFHCNVDDHWKRNCKKYLDELKQKKKQGKFDLLVMETCLVENKPDN</sequence>
<comment type="caution">
    <text evidence="2">The sequence shown here is derived from an EMBL/GenBank/DDBJ whole genome shotgun (WGS) entry which is preliminary data.</text>
</comment>
<dbReference type="Proteomes" id="UP000734854">
    <property type="component" value="Unassembled WGS sequence"/>
</dbReference>
<keyword evidence="3" id="KW-1185">Reference proteome</keyword>
<organism evidence="2 3">
    <name type="scientific">Zingiber officinale</name>
    <name type="common">Ginger</name>
    <name type="synonym">Amomum zingiber</name>
    <dbReference type="NCBI Taxonomy" id="94328"/>
    <lineage>
        <taxon>Eukaryota</taxon>
        <taxon>Viridiplantae</taxon>
        <taxon>Streptophyta</taxon>
        <taxon>Embryophyta</taxon>
        <taxon>Tracheophyta</taxon>
        <taxon>Spermatophyta</taxon>
        <taxon>Magnoliopsida</taxon>
        <taxon>Liliopsida</taxon>
        <taxon>Zingiberales</taxon>
        <taxon>Zingiberaceae</taxon>
        <taxon>Zingiber</taxon>
    </lineage>
</organism>
<dbReference type="InterPro" id="IPR036875">
    <property type="entry name" value="Znf_CCHC_sf"/>
</dbReference>
<reference evidence="2 3" key="1">
    <citation type="submission" date="2020-08" db="EMBL/GenBank/DDBJ databases">
        <title>Plant Genome Project.</title>
        <authorList>
            <person name="Zhang R.-G."/>
        </authorList>
    </citation>
    <scope>NUCLEOTIDE SEQUENCE [LARGE SCALE GENOMIC DNA]</scope>
    <source>
        <tissue evidence="2">Rhizome</tissue>
    </source>
</reference>
<dbReference type="SUPFAM" id="SSF57756">
    <property type="entry name" value="Retrovirus zinc finger-like domains"/>
    <property type="match status" value="1"/>
</dbReference>
<evidence type="ECO:0000256" key="1">
    <source>
        <dbReference type="SAM" id="MobiDB-lite"/>
    </source>
</evidence>
<dbReference type="GO" id="GO:0003676">
    <property type="term" value="F:nucleic acid binding"/>
    <property type="evidence" value="ECO:0007669"/>
    <property type="project" value="InterPro"/>
</dbReference>
<dbReference type="EMBL" id="JACMSC010000015">
    <property type="protein sequence ID" value="KAG6486666.1"/>
    <property type="molecule type" value="Genomic_DNA"/>
</dbReference>